<dbReference type="Gramene" id="KQJ82872">
    <property type="protein sequence ID" value="KQJ82872"/>
    <property type="gene ID" value="BRADI_5g11676v3"/>
</dbReference>
<evidence type="ECO:0000313" key="2">
    <source>
        <dbReference type="EMBL" id="KQJ82872.2"/>
    </source>
</evidence>
<name>A0A0Q3I9S1_BRADI</name>
<feature type="compositionally biased region" description="Basic residues" evidence="1">
    <location>
        <begin position="36"/>
        <end position="55"/>
    </location>
</feature>
<protein>
    <submittedName>
        <fullName evidence="2 3">Uncharacterized protein</fullName>
    </submittedName>
</protein>
<dbReference type="AlphaFoldDB" id="A0A0Q3I9S1"/>
<evidence type="ECO:0000313" key="3">
    <source>
        <dbReference type="EnsemblPlants" id="KQJ82872"/>
    </source>
</evidence>
<feature type="region of interest" description="Disordered" evidence="1">
    <location>
        <begin position="28"/>
        <end position="100"/>
    </location>
</feature>
<evidence type="ECO:0000256" key="1">
    <source>
        <dbReference type="SAM" id="MobiDB-lite"/>
    </source>
</evidence>
<proteinExistence type="predicted"/>
<reference evidence="2 3" key="1">
    <citation type="journal article" date="2010" name="Nature">
        <title>Genome sequencing and analysis of the model grass Brachypodium distachyon.</title>
        <authorList>
            <consortium name="International Brachypodium Initiative"/>
        </authorList>
    </citation>
    <scope>NUCLEOTIDE SEQUENCE [LARGE SCALE GENOMIC DNA]</scope>
    <source>
        <strain evidence="2 3">Bd21</strain>
    </source>
</reference>
<reference evidence="2" key="2">
    <citation type="submission" date="2017-06" db="EMBL/GenBank/DDBJ databases">
        <title>WGS assembly of Brachypodium distachyon.</title>
        <authorList>
            <consortium name="The International Brachypodium Initiative"/>
            <person name="Lucas S."/>
            <person name="Harmon-Smith M."/>
            <person name="Lail K."/>
            <person name="Tice H."/>
            <person name="Grimwood J."/>
            <person name="Bruce D."/>
            <person name="Barry K."/>
            <person name="Shu S."/>
            <person name="Lindquist E."/>
            <person name="Wang M."/>
            <person name="Pitluck S."/>
            <person name="Vogel J.P."/>
            <person name="Garvin D.F."/>
            <person name="Mockler T.C."/>
            <person name="Schmutz J."/>
            <person name="Rokhsar D."/>
            <person name="Bevan M.W."/>
        </authorList>
    </citation>
    <scope>NUCLEOTIDE SEQUENCE</scope>
    <source>
        <strain evidence="2">Bd21</strain>
    </source>
</reference>
<accession>A0A0Q3I9S1</accession>
<gene>
    <name evidence="2" type="ORF">BRADI_5g11676v3</name>
</gene>
<dbReference type="EnsemblPlants" id="KQJ82872">
    <property type="protein sequence ID" value="KQJ82872"/>
    <property type="gene ID" value="BRADI_5g11676v3"/>
</dbReference>
<dbReference type="InParanoid" id="A0A0Q3I9S1"/>
<keyword evidence="4" id="KW-1185">Reference proteome</keyword>
<sequence length="150" mass="15972">MAQADTENGPGPYKLVRAKSHFVALISKSQALRHPNPPRRHRKSSLGRPLLHLRRPMWPVNCSASSARDGARTPSPHGQGNPISSPWWGTGSGGGARQRGSVAVVLRAPRHPERGPPMGGIPSIGGREGGVCGVGELGPRCARRRLKPII</sequence>
<evidence type="ECO:0000313" key="4">
    <source>
        <dbReference type="Proteomes" id="UP000008810"/>
    </source>
</evidence>
<organism evidence="2">
    <name type="scientific">Brachypodium distachyon</name>
    <name type="common">Purple false brome</name>
    <name type="synonym">Trachynia distachya</name>
    <dbReference type="NCBI Taxonomy" id="15368"/>
    <lineage>
        <taxon>Eukaryota</taxon>
        <taxon>Viridiplantae</taxon>
        <taxon>Streptophyta</taxon>
        <taxon>Embryophyta</taxon>
        <taxon>Tracheophyta</taxon>
        <taxon>Spermatophyta</taxon>
        <taxon>Magnoliopsida</taxon>
        <taxon>Liliopsida</taxon>
        <taxon>Poales</taxon>
        <taxon>Poaceae</taxon>
        <taxon>BOP clade</taxon>
        <taxon>Pooideae</taxon>
        <taxon>Stipodae</taxon>
        <taxon>Brachypodieae</taxon>
        <taxon>Brachypodium</taxon>
    </lineage>
</organism>
<dbReference type="EMBL" id="CM000884">
    <property type="protein sequence ID" value="KQJ82872.2"/>
    <property type="molecule type" value="Genomic_DNA"/>
</dbReference>
<reference evidence="3" key="3">
    <citation type="submission" date="2018-08" db="UniProtKB">
        <authorList>
            <consortium name="EnsemblPlants"/>
        </authorList>
    </citation>
    <scope>IDENTIFICATION</scope>
    <source>
        <strain evidence="3">cv. Bd21</strain>
    </source>
</reference>
<dbReference type="Proteomes" id="UP000008810">
    <property type="component" value="Chromosome 5"/>
</dbReference>